<keyword evidence="5" id="KW-0598">Phosphotransferase system</keyword>
<reference evidence="15 24" key="8">
    <citation type="submission" date="2023-02" db="EMBL/GenBank/DDBJ databases">
        <title>Results of the 2020 Genomic Proficiency Test for the network of European Union Reference Laboratory for Antimicrobial Resistance assessing whole genome sequencing capacities.</title>
        <authorList>
            <person name="Hoffmann M."/>
            <person name="Luo Y."/>
            <person name="Sorensen L.H."/>
            <person name="Pedersen S.K."/>
            <person name="Hendriksen R.S."/>
        </authorList>
    </citation>
    <scope>NUCLEOTIDE SEQUENCE [LARGE SCALE GENOMIC DNA]</scope>
    <source>
        <strain evidence="15 24">GENOMIC22-006</strain>
    </source>
</reference>
<reference evidence="7" key="7">
    <citation type="journal article" date="2023" name="Pathogens">
        <title>Prevalence of Enterococcus spp. and the Whole-Genome Characteristics of Enterococcus faecium and Enterococcus faecalis Strains Isolated from Free-Living Birds in Poland.</title>
        <authorList>
            <person name="Kwit R."/>
            <person name="Zajac M."/>
            <person name="Smialowska-Weglinska A."/>
            <person name="Skarzynska M."/>
            <person name="Bomba A."/>
            <person name="Lalak A."/>
            <person name="Skrzypiec E."/>
            <person name="Wojdat D."/>
            <person name="Koza W."/>
            <person name="Mikos-Wojewoda E."/>
            <person name="Pasim P."/>
            <person name="Skora M."/>
            <person name="Polak M."/>
            <person name="Wiacek J."/>
            <person name="Wasyl D."/>
        </authorList>
    </citation>
    <scope>NUCLEOTIDE SEQUENCE</scope>
    <source>
        <strain evidence="7">691B_2</strain>
    </source>
</reference>
<dbReference type="InterPro" id="IPR004715">
    <property type="entry name" value="PTS_IIA_fruc"/>
</dbReference>
<evidence type="ECO:0000313" key="21">
    <source>
        <dbReference type="Proteomes" id="UP000292223"/>
    </source>
</evidence>
<evidence type="ECO:0000259" key="6">
    <source>
        <dbReference type="PROSITE" id="PS51094"/>
    </source>
</evidence>
<reference evidence="16 25" key="9">
    <citation type="submission" date="2023-03" db="EMBL/GenBank/DDBJ databases">
        <title>Complete genome sequence of an Enterococcus faecalis urinary isolate.</title>
        <authorList>
            <person name="Brauer A.L."/>
            <person name="Armbruster C.E."/>
        </authorList>
    </citation>
    <scope>NUCLEOTIDE SEQUENCE [LARGE SCALE GENOMIC DNA]</scope>
    <source>
        <strain evidence="16 25">3143</strain>
    </source>
</reference>
<dbReference type="InterPro" id="IPR016152">
    <property type="entry name" value="PTrfase/Anion_transptr"/>
</dbReference>
<feature type="domain" description="PTS EIIA type-2" evidence="6">
    <location>
        <begin position="2"/>
        <end position="147"/>
    </location>
</feature>
<reference evidence="12 21" key="5">
    <citation type="submission" date="2019-02" db="EMBL/GenBank/DDBJ databases">
        <title>From farm to fork: dissemination of Tn554::fexA-optrA in linezolid-resistant Enterococcus faecalis clones from chicken feces and meat in Tunisia.</title>
        <authorList>
            <person name="Tedim A.P."/>
            <person name="Elghaieb H."/>
            <person name="Abbassi M.S."/>
            <person name="Novais C."/>
            <person name="Hassen A."/>
            <person name="Peixe L."/>
            <person name="Freitas A.R."/>
        </authorList>
    </citation>
    <scope>NUCLEOTIDE SEQUENCE [LARGE SCALE GENOMIC DNA]</scope>
    <source>
        <strain evidence="12 21">728T</strain>
    </source>
</reference>
<dbReference type="EMBL" id="CP119528">
    <property type="protein sequence ID" value="WER43355.1"/>
    <property type="molecule type" value="Genomic_DNA"/>
</dbReference>
<evidence type="ECO:0000313" key="10">
    <source>
        <dbReference type="EMBL" id="ROX33532.1"/>
    </source>
</evidence>
<proteinExistence type="predicted"/>
<dbReference type="OMA" id="PNSIEPN"/>
<dbReference type="Proteomes" id="UP001222182">
    <property type="component" value="Chromosome"/>
</dbReference>
<evidence type="ECO:0000313" key="17">
    <source>
        <dbReference type="Proteomes" id="UP000244140"/>
    </source>
</evidence>
<keyword evidence="1" id="KW-0813">Transport</keyword>
<evidence type="ECO:0000313" key="7">
    <source>
        <dbReference type="EMBL" id="MDN3192455.1"/>
    </source>
</evidence>
<dbReference type="Proteomes" id="UP000275941">
    <property type="component" value="Unassembled WGS sequence"/>
</dbReference>
<dbReference type="Proteomes" id="UP001221642">
    <property type="component" value="Chromosome"/>
</dbReference>
<dbReference type="Proteomes" id="UP001173174">
    <property type="component" value="Unassembled WGS sequence"/>
</dbReference>
<evidence type="ECO:0000313" key="13">
    <source>
        <dbReference type="EMBL" id="STP68988.1"/>
    </source>
</evidence>
<dbReference type="Proteomes" id="UP000305511">
    <property type="component" value="Unassembled WGS sequence"/>
</dbReference>
<evidence type="ECO:0000313" key="23">
    <source>
        <dbReference type="Proteomes" id="UP000516122"/>
    </source>
</evidence>
<evidence type="ECO:0000313" key="20">
    <source>
        <dbReference type="Proteomes" id="UP000281488"/>
    </source>
</evidence>
<reference evidence="7" key="10">
    <citation type="submission" date="2023-03" db="EMBL/GenBank/DDBJ databases">
        <authorList>
            <person name="Zajac M."/>
            <person name="Kwit R."/>
            <person name="Wasyl D."/>
        </authorList>
    </citation>
    <scope>NUCLEOTIDE SEQUENCE</scope>
    <source>
        <strain evidence="7">691B_2</strain>
    </source>
</reference>
<evidence type="ECO:0000256" key="3">
    <source>
        <dbReference type="ARBA" id="ARBA00022597"/>
    </source>
</evidence>
<dbReference type="NCBIfam" id="TIGR00848">
    <property type="entry name" value="fruA"/>
    <property type="match status" value="1"/>
</dbReference>
<dbReference type="GO" id="GO:0016020">
    <property type="term" value="C:membrane"/>
    <property type="evidence" value="ECO:0007669"/>
    <property type="project" value="InterPro"/>
</dbReference>
<dbReference type="EMBL" id="PZZH01000001">
    <property type="protein sequence ID" value="PTN76843.1"/>
    <property type="molecule type" value="Genomic_DNA"/>
</dbReference>
<reference evidence="8 17" key="1">
    <citation type="submission" date="2018-04" db="EMBL/GenBank/DDBJ databases">
        <authorList>
            <person name="Van Tyne D."/>
        </authorList>
    </citation>
    <scope>NUCLEOTIDE SEQUENCE [LARGE SCALE GENOMIC DNA]</scope>
    <source>
        <strain evidence="8 17">B2535</strain>
    </source>
</reference>
<name>A0A1B4XLI6_ENTFL</name>
<evidence type="ECO:0000256" key="2">
    <source>
        <dbReference type="ARBA" id="ARBA00022553"/>
    </source>
</evidence>
<keyword evidence="4 7" id="KW-0808">Transferase</keyword>
<evidence type="ECO:0000313" key="12">
    <source>
        <dbReference type="EMBL" id="RYU32469.1"/>
    </source>
</evidence>
<evidence type="ECO:0000256" key="4">
    <source>
        <dbReference type="ARBA" id="ARBA00022679"/>
    </source>
</evidence>
<dbReference type="PANTHER" id="PTHR47738">
    <property type="entry name" value="PTS SYSTEM FRUCTOSE-LIKE EIIA COMPONENT-RELATED"/>
    <property type="match status" value="1"/>
</dbReference>
<reference evidence="14 22" key="4">
    <citation type="submission" date="2019-02" db="EMBL/GenBank/DDBJ databases">
        <title>Bacteria dissemination in different level of health care in South Africa: the effectiveness of infections prevention and control.</title>
        <authorList>
            <person name="Shobo C."/>
            <person name="Amoako D.G."/>
            <person name="Allam M."/>
            <person name="Ismail A."/>
            <person name="Bester L.A."/>
            <person name="Essack S.Y."/>
        </authorList>
    </citation>
    <scope>NUCLEOTIDE SEQUENCE [LARGE SCALE GENOMIC DNA]</scope>
    <source>
        <strain evidence="14 22">2SIL2</strain>
    </source>
</reference>
<dbReference type="RefSeq" id="WP_002358680.1">
    <property type="nucleotide sequence ID" value="NZ_AP017623.1"/>
</dbReference>
<dbReference type="InterPro" id="IPR051541">
    <property type="entry name" value="PTS_SugarTrans_NitroReg"/>
</dbReference>
<reference evidence="19 20" key="3">
    <citation type="submission" date="2018-10" db="EMBL/GenBank/DDBJ databases">
        <title>Genotypes and phenotypes of Enterococci isolated from broiler chickens.</title>
        <authorList>
            <person name="Muhammad A.R."/>
            <person name="Diarra M.S."/>
        </authorList>
    </citation>
    <scope>NUCLEOTIDE SEQUENCE [LARGE SCALE GENOMIC DNA]</scope>
    <source>
        <strain evidence="10 20">LIT2 A36'</strain>
        <strain evidence="11 19">P7 C A21</strain>
    </source>
</reference>
<dbReference type="InterPro" id="IPR002178">
    <property type="entry name" value="PTS_EIIA_type-2_dom"/>
</dbReference>
<dbReference type="PROSITE" id="PS51094">
    <property type="entry name" value="PTS_EIIA_TYPE_2"/>
    <property type="match status" value="1"/>
</dbReference>
<evidence type="ECO:0000313" key="25">
    <source>
        <dbReference type="Proteomes" id="UP001222182"/>
    </source>
</evidence>
<dbReference type="eggNOG" id="COG1762">
    <property type="taxonomic scope" value="Bacteria"/>
</dbReference>
<dbReference type="EMBL" id="CP060804">
    <property type="protein sequence ID" value="QNP39019.1"/>
    <property type="molecule type" value="Genomic_DNA"/>
</dbReference>
<organism evidence="14 22">
    <name type="scientific">Enterococcus faecalis</name>
    <name type="common">Streptococcus faecalis</name>
    <dbReference type="NCBI Taxonomy" id="1351"/>
    <lineage>
        <taxon>Bacteria</taxon>
        <taxon>Bacillati</taxon>
        <taxon>Bacillota</taxon>
        <taxon>Bacilli</taxon>
        <taxon>Lactobacillales</taxon>
        <taxon>Enterococcaceae</taxon>
        <taxon>Enterococcus</taxon>
    </lineage>
</organism>
<evidence type="ECO:0000313" key="16">
    <source>
        <dbReference type="EMBL" id="WER43355.1"/>
    </source>
</evidence>
<dbReference type="EMBL" id="UGIX01000001">
    <property type="protein sequence ID" value="STP68988.1"/>
    <property type="molecule type" value="Genomic_DNA"/>
</dbReference>
<dbReference type="EMBL" id="JAREWH010000006">
    <property type="protein sequence ID" value="MDN3192455.1"/>
    <property type="molecule type" value="Genomic_DNA"/>
</dbReference>
<dbReference type="EMBL" id="SEWT01000005">
    <property type="protein sequence ID" value="RYU32469.1"/>
    <property type="molecule type" value="Genomic_DNA"/>
</dbReference>
<dbReference type="Pfam" id="PF00359">
    <property type="entry name" value="PTS_EIIA_2"/>
    <property type="match status" value="1"/>
</dbReference>
<evidence type="ECO:0000313" key="8">
    <source>
        <dbReference type="EMBL" id="PTN76843.1"/>
    </source>
</evidence>
<sequence length="153" mass="16892">MAFIKENHIFLNQQLQTQEDVFHFLAKKSTELEVAQDAQEVFDKLNEREQEGTTGMMNGFAIPHAKAATIQQAAIIIVTLDQGVEWQSLDNQLTEFVIALFIPDAEAGTTHLKLLSSVARLLLREEVTSGLKQASSPAEIATLLNNQLGEGTE</sequence>
<dbReference type="Proteomes" id="UP000254396">
    <property type="component" value="Unassembled WGS sequence"/>
</dbReference>
<evidence type="ECO:0000313" key="22">
    <source>
        <dbReference type="Proteomes" id="UP000305511"/>
    </source>
</evidence>
<evidence type="ECO:0000313" key="15">
    <source>
        <dbReference type="EMBL" id="WEH22097.1"/>
    </source>
</evidence>
<evidence type="ECO:0000313" key="19">
    <source>
        <dbReference type="Proteomes" id="UP000275941"/>
    </source>
</evidence>
<dbReference type="EMBL" id="SIYF01000487">
    <property type="protein sequence ID" value="TKK66280.1"/>
    <property type="molecule type" value="Genomic_DNA"/>
</dbReference>
<dbReference type="GeneID" id="60892982"/>
<dbReference type="CDD" id="cd00211">
    <property type="entry name" value="PTS_IIA_fru"/>
    <property type="match status" value="1"/>
</dbReference>
<dbReference type="Proteomes" id="UP000516122">
    <property type="component" value="Chromosome"/>
</dbReference>
<protein>
    <submittedName>
        <fullName evidence="7">Fructose PTS transporter subunit IIA</fullName>
        <ecNumber evidence="7">2.7.1.202</ecNumber>
    </submittedName>
    <submittedName>
        <fullName evidence="14">PTS fructose transporter subunit IIA</fullName>
    </submittedName>
    <submittedName>
        <fullName evidence="9">PTS sugar transporter subunit IIA</fullName>
    </submittedName>
    <submittedName>
        <fullName evidence="13">PTS system EIIABC component</fullName>
    </submittedName>
</protein>
<dbReference type="GO" id="GO:0030295">
    <property type="term" value="F:protein kinase activator activity"/>
    <property type="evidence" value="ECO:0007669"/>
    <property type="project" value="TreeGrafter"/>
</dbReference>
<dbReference type="EMBL" id="RKMZ01000003">
    <property type="protein sequence ID" value="ROX33532.1"/>
    <property type="molecule type" value="Genomic_DNA"/>
</dbReference>
<evidence type="ECO:0000313" key="11">
    <source>
        <dbReference type="EMBL" id="ROY51945.1"/>
    </source>
</evidence>
<dbReference type="SUPFAM" id="SSF55804">
    <property type="entry name" value="Phoshotransferase/anion transport protein"/>
    <property type="match status" value="1"/>
</dbReference>
<dbReference type="KEGG" id="ene:ENT_24250"/>
<keyword evidence="2" id="KW-0597">Phosphoprotein</keyword>
<dbReference type="Proteomes" id="UP000244140">
    <property type="component" value="Unassembled WGS sequence"/>
</dbReference>
<dbReference type="GO" id="GO:0008982">
    <property type="term" value="F:protein-N(PI)-phosphohistidine-sugar phosphotransferase activity"/>
    <property type="evidence" value="ECO:0007669"/>
    <property type="project" value="InterPro"/>
</dbReference>
<dbReference type="Gene3D" id="3.40.930.10">
    <property type="entry name" value="Mannitol-specific EII, Chain A"/>
    <property type="match status" value="1"/>
</dbReference>
<evidence type="ECO:0000256" key="1">
    <source>
        <dbReference type="ARBA" id="ARBA00022448"/>
    </source>
</evidence>
<gene>
    <name evidence="13" type="primary">hrsA</name>
    <name evidence="8" type="ORF">DAI13_03455</name>
    <name evidence="10" type="ORF">EGW16_07725</name>
    <name evidence="11" type="ORF">EGW70_04935</name>
    <name evidence="12" type="ORF">EU507_08840</name>
    <name evidence="14" type="ORF">EY666_16165</name>
    <name evidence="9" type="ORF">H9Q64_07020</name>
    <name evidence="13" type="ORF">NCTC13379_03125</name>
    <name evidence="16" type="ORF">P0083_03420</name>
    <name evidence="15" type="ORF">P0D81_13810</name>
    <name evidence="7" type="ORF">P0E79_08180</name>
</gene>
<dbReference type="EMBL" id="RKOR01000009">
    <property type="protein sequence ID" value="ROY51945.1"/>
    <property type="molecule type" value="Genomic_DNA"/>
</dbReference>
<dbReference type="EC" id="2.7.1.202" evidence="7"/>
<accession>A0A1B4XLI6</accession>
<dbReference type="OrthoDB" id="95460at2"/>
<evidence type="ECO:0000313" key="24">
    <source>
        <dbReference type="Proteomes" id="UP001221642"/>
    </source>
</evidence>
<dbReference type="PANTHER" id="PTHR47738:SF1">
    <property type="entry name" value="NITROGEN REGULATORY PROTEIN"/>
    <property type="match status" value="1"/>
</dbReference>
<evidence type="ECO:0000313" key="18">
    <source>
        <dbReference type="Proteomes" id="UP000254396"/>
    </source>
</evidence>
<reference evidence="13 18" key="2">
    <citation type="submission" date="2018-06" db="EMBL/GenBank/DDBJ databases">
        <authorList>
            <consortium name="Pathogen Informatics"/>
            <person name="Doyle S."/>
        </authorList>
    </citation>
    <scope>NUCLEOTIDE SEQUENCE [LARGE SCALE GENOMIC DNA]</scope>
    <source>
        <strain evidence="13 18">NCTC13379</strain>
    </source>
</reference>
<evidence type="ECO:0000256" key="5">
    <source>
        <dbReference type="ARBA" id="ARBA00022683"/>
    </source>
</evidence>
<evidence type="ECO:0000313" key="9">
    <source>
        <dbReference type="EMBL" id="QNP39019.1"/>
    </source>
</evidence>
<dbReference type="EMBL" id="CP119159">
    <property type="protein sequence ID" value="WEH22097.1"/>
    <property type="molecule type" value="Genomic_DNA"/>
</dbReference>
<keyword evidence="3 9" id="KW-0762">Sugar transport</keyword>
<dbReference type="AlphaFoldDB" id="A0A1B4XLI6"/>
<dbReference type="GO" id="GO:0009401">
    <property type="term" value="P:phosphoenolpyruvate-dependent sugar phosphotransferase system"/>
    <property type="evidence" value="ECO:0007669"/>
    <property type="project" value="UniProtKB-KW"/>
</dbReference>
<evidence type="ECO:0000313" key="14">
    <source>
        <dbReference type="EMBL" id="TKK66280.1"/>
    </source>
</evidence>
<dbReference type="Proteomes" id="UP000292223">
    <property type="component" value="Unassembled WGS sequence"/>
</dbReference>
<reference evidence="9 23" key="6">
    <citation type="submission" date="2020-08" db="EMBL/GenBank/DDBJ databases">
        <title>Enterococcus faecalis SF28073 genome assembly.</title>
        <authorList>
            <person name="Duerkop B.A."/>
            <person name="Johnson C.N."/>
        </authorList>
    </citation>
    <scope>NUCLEOTIDE SEQUENCE [LARGE SCALE GENOMIC DNA]</scope>
    <source>
        <strain evidence="9 23">SF28073</strain>
    </source>
</reference>
<dbReference type="Proteomes" id="UP000281488">
    <property type="component" value="Unassembled WGS sequence"/>
</dbReference>